<dbReference type="Proteomes" id="UP001589894">
    <property type="component" value="Unassembled WGS sequence"/>
</dbReference>
<dbReference type="PANTHER" id="PTHR43244">
    <property type="match status" value="1"/>
</dbReference>
<protein>
    <submittedName>
        <fullName evidence="3">TIGR03557 family F420-dependent LLM class oxidoreductase</fullName>
        <ecNumber evidence="3">1.-.-.-</ecNumber>
    </submittedName>
</protein>
<organism evidence="3 4">
    <name type="scientific">Plantactinospora siamensis</name>
    <dbReference type="NCBI Taxonomy" id="555372"/>
    <lineage>
        <taxon>Bacteria</taxon>
        <taxon>Bacillati</taxon>
        <taxon>Actinomycetota</taxon>
        <taxon>Actinomycetes</taxon>
        <taxon>Micromonosporales</taxon>
        <taxon>Micromonosporaceae</taxon>
        <taxon>Plantactinospora</taxon>
    </lineage>
</organism>
<comment type="caution">
    <text evidence="3">The sequence shown here is derived from an EMBL/GenBank/DDBJ whole genome shotgun (WGS) entry which is preliminary data.</text>
</comment>
<dbReference type="Gene3D" id="3.20.20.30">
    <property type="entry name" value="Luciferase-like domain"/>
    <property type="match status" value="1"/>
</dbReference>
<dbReference type="NCBIfam" id="TIGR03557">
    <property type="entry name" value="F420_G6P_family"/>
    <property type="match status" value="1"/>
</dbReference>
<dbReference type="EC" id="1.-.-.-" evidence="3"/>
<evidence type="ECO:0000256" key="1">
    <source>
        <dbReference type="ARBA" id="ARBA00023002"/>
    </source>
</evidence>
<name>A0ABV6NTA3_9ACTN</name>
<gene>
    <name evidence="3" type="ORF">ACFFHU_04855</name>
</gene>
<dbReference type="EMBL" id="JBHLUE010000003">
    <property type="protein sequence ID" value="MFC0563497.1"/>
    <property type="molecule type" value="Genomic_DNA"/>
</dbReference>
<sequence length="320" mass="35196">MVAVGYTLMCEQAGPKQLVDYAVRAEDAGFGLAVVSDHYYPWLESQGHSPYAWSLLGAVAQATSRIDLMTMVTCPTRRYHPAVVAQKAATMGLLSDGRFTLGLGSGENLNEHVVGAWPHVQERHEMLEEALQIIRPLLDGETLTYSGDHFEVPEAYLWDRPERPVPIALAASGPSSVDLAGEYADALINTEPDPHVIDLFDSAGGAGKPRYGQVAICYGPDEEQCRKIAHEQFRWFGLGWKVNADLPGPESFDSASSFVREEDVADSIPCGPDLEAHVAAFKRFVDAGFTHVAVVQVGDETQPRFLDWARDEFLPRLRQL</sequence>
<dbReference type="InterPro" id="IPR036661">
    <property type="entry name" value="Luciferase-like_sf"/>
</dbReference>
<dbReference type="Pfam" id="PF00296">
    <property type="entry name" value="Bac_luciferase"/>
    <property type="match status" value="1"/>
</dbReference>
<feature type="domain" description="Luciferase-like" evidence="2">
    <location>
        <begin position="13"/>
        <end position="291"/>
    </location>
</feature>
<proteinExistence type="predicted"/>
<evidence type="ECO:0000259" key="2">
    <source>
        <dbReference type="Pfam" id="PF00296"/>
    </source>
</evidence>
<dbReference type="InterPro" id="IPR050564">
    <property type="entry name" value="F420-G6PD/mer"/>
</dbReference>
<dbReference type="InterPro" id="IPR011251">
    <property type="entry name" value="Luciferase-like_dom"/>
</dbReference>
<dbReference type="RefSeq" id="WP_377336124.1">
    <property type="nucleotide sequence ID" value="NZ_JBHLUE010000003.1"/>
</dbReference>
<evidence type="ECO:0000313" key="3">
    <source>
        <dbReference type="EMBL" id="MFC0563497.1"/>
    </source>
</evidence>
<dbReference type="PANTHER" id="PTHR43244:SF1">
    <property type="entry name" value="5,10-METHYLENETETRAHYDROMETHANOPTERIN REDUCTASE"/>
    <property type="match status" value="1"/>
</dbReference>
<dbReference type="InterPro" id="IPR019945">
    <property type="entry name" value="F420_G6P_DH-rel"/>
</dbReference>
<keyword evidence="4" id="KW-1185">Reference proteome</keyword>
<accession>A0ABV6NTA3</accession>
<dbReference type="SUPFAM" id="SSF51679">
    <property type="entry name" value="Bacterial luciferase-like"/>
    <property type="match status" value="1"/>
</dbReference>
<keyword evidence="1 3" id="KW-0560">Oxidoreductase</keyword>
<dbReference type="GO" id="GO:0016491">
    <property type="term" value="F:oxidoreductase activity"/>
    <property type="evidence" value="ECO:0007669"/>
    <property type="project" value="UniProtKB-KW"/>
</dbReference>
<evidence type="ECO:0000313" key="4">
    <source>
        <dbReference type="Proteomes" id="UP001589894"/>
    </source>
</evidence>
<reference evidence="3 4" key="1">
    <citation type="submission" date="2024-09" db="EMBL/GenBank/DDBJ databases">
        <authorList>
            <person name="Sun Q."/>
            <person name="Mori K."/>
        </authorList>
    </citation>
    <scope>NUCLEOTIDE SEQUENCE [LARGE SCALE GENOMIC DNA]</scope>
    <source>
        <strain evidence="3 4">TBRC 2205</strain>
    </source>
</reference>
<dbReference type="CDD" id="cd01097">
    <property type="entry name" value="Tetrahydromethanopterin_reductase"/>
    <property type="match status" value="1"/>
</dbReference>